<keyword evidence="5" id="KW-1185">Reference proteome</keyword>
<dbReference type="InterPro" id="IPR036875">
    <property type="entry name" value="Znf_CCHC_sf"/>
</dbReference>
<dbReference type="InterPro" id="IPR001878">
    <property type="entry name" value="Znf_CCHC"/>
</dbReference>
<organism evidence="4 5">
    <name type="scientific">Riccia sorocarpa</name>
    <dbReference type="NCBI Taxonomy" id="122646"/>
    <lineage>
        <taxon>Eukaryota</taxon>
        <taxon>Viridiplantae</taxon>
        <taxon>Streptophyta</taxon>
        <taxon>Embryophyta</taxon>
        <taxon>Marchantiophyta</taxon>
        <taxon>Marchantiopsida</taxon>
        <taxon>Marchantiidae</taxon>
        <taxon>Marchantiales</taxon>
        <taxon>Ricciaceae</taxon>
        <taxon>Riccia</taxon>
    </lineage>
</organism>
<evidence type="ECO:0000256" key="1">
    <source>
        <dbReference type="PROSITE-ProRule" id="PRU00047"/>
    </source>
</evidence>
<dbReference type="AlphaFoldDB" id="A0ABD3H7X7"/>
<dbReference type="Gene3D" id="4.10.60.10">
    <property type="entry name" value="Zinc finger, CCHC-type"/>
    <property type="match status" value="1"/>
</dbReference>
<evidence type="ECO:0000313" key="4">
    <source>
        <dbReference type="EMBL" id="KAL3686470.1"/>
    </source>
</evidence>
<evidence type="ECO:0000256" key="2">
    <source>
        <dbReference type="SAM" id="MobiDB-lite"/>
    </source>
</evidence>
<dbReference type="EMBL" id="JBJQOH010000005">
    <property type="protein sequence ID" value="KAL3686470.1"/>
    <property type="molecule type" value="Genomic_DNA"/>
</dbReference>
<feature type="domain" description="CCHC-type" evidence="3">
    <location>
        <begin position="306"/>
        <end position="321"/>
    </location>
</feature>
<keyword evidence="1" id="KW-0479">Metal-binding</keyword>
<accession>A0ABD3H7X7</accession>
<feature type="compositionally biased region" description="Basic and acidic residues" evidence="2">
    <location>
        <begin position="332"/>
        <end position="341"/>
    </location>
</feature>
<keyword evidence="1" id="KW-0862">Zinc</keyword>
<sequence length="515" mass="56977">MEVEIEVNDENRVQQQEEDRVVGGWSVQVDIPVGDWGDEEEAVMSEAGPTNVGRPHTRQDTGMQREARSAAGVMSGKAGDGRQTVSVGSVGPAQVQNLEAANPVGFRAWRSFANMDRERNGTYAWRNRGANMVEEKVLANEETADPNWEEGVTWKMIAEELEELQTLEEGSKAVDEDIREIDLDVEKAAKKLGQLQKTAIILQALESSPSRDRVVAWVRETMVQRAWVELREVPAFLEDQASAMLAALGPVAYQTLDKQAESRYANVRGCVLIDPGLELPKKIGLRTPWNRTYLQTVVFTKVPDHCFICQCKGHWARNCPDKRPIMNRRGFRQNDEADGPRGDMAAARNPIIGSGSSGHQSGGEEFVPVRSKSAARRGSSDNFGGSPRDSASNRYNLLSSLREEDENTADSGNIGLSLSVGERLAEGDVVEREDRKEKRVNGLEKTAAQEEELRVAREQKRCIVDEGNNNGWQDNNAMIEGWGLTKDALVERVKVAENLKEGIVGEGNSWGSEGY</sequence>
<protein>
    <recommendedName>
        <fullName evidence="3">CCHC-type domain-containing protein</fullName>
    </recommendedName>
</protein>
<proteinExistence type="predicted"/>
<feature type="region of interest" description="Disordered" evidence="2">
    <location>
        <begin position="322"/>
        <end position="392"/>
    </location>
</feature>
<evidence type="ECO:0000259" key="3">
    <source>
        <dbReference type="PROSITE" id="PS50158"/>
    </source>
</evidence>
<dbReference type="PROSITE" id="PS50158">
    <property type="entry name" value="ZF_CCHC"/>
    <property type="match status" value="1"/>
</dbReference>
<dbReference type="GO" id="GO:0008270">
    <property type="term" value="F:zinc ion binding"/>
    <property type="evidence" value="ECO:0007669"/>
    <property type="project" value="UniProtKB-KW"/>
</dbReference>
<evidence type="ECO:0000313" key="5">
    <source>
        <dbReference type="Proteomes" id="UP001633002"/>
    </source>
</evidence>
<keyword evidence="1" id="KW-0863">Zinc-finger</keyword>
<dbReference type="Proteomes" id="UP001633002">
    <property type="component" value="Unassembled WGS sequence"/>
</dbReference>
<dbReference type="SUPFAM" id="SSF57756">
    <property type="entry name" value="Retrovirus zinc finger-like domains"/>
    <property type="match status" value="1"/>
</dbReference>
<comment type="caution">
    <text evidence="4">The sequence shown here is derived from an EMBL/GenBank/DDBJ whole genome shotgun (WGS) entry which is preliminary data.</text>
</comment>
<gene>
    <name evidence="4" type="ORF">R1sor_009044</name>
</gene>
<name>A0ABD3H7X7_9MARC</name>
<reference evidence="4 5" key="1">
    <citation type="submission" date="2024-09" db="EMBL/GenBank/DDBJ databases">
        <title>Chromosome-scale assembly of Riccia sorocarpa.</title>
        <authorList>
            <person name="Paukszto L."/>
        </authorList>
    </citation>
    <scope>NUCLEOTIDE SEQUENCE [LARGE SCALE GENOMIC DNA]</scope>
    <source>
        <strain evidence="4">LP-2024</strain>
        <tissue evidence="4">Aerial parts of the thallus</tissue>
    </source>
</reference>